<proteinExistence type="predicted"/>
<feature type="domain" description="NADP-dependent oxidoreductase" evidence="3">
    <location>
        <begin position="2"/>
        <end position="212"/>
    </location>
</feature>
<feature type="site" description="Lowers pKa of active site Tyr" evidence="2">
    <location>
        <position position="28"/>
    </location>
</feature>
<dbReference type="SUPFAM" id="SSF51430">
    <property type="entry name" value="NAD(P)-linked oxidoreductase"/>
    <property type="match status" value="1"/>
</dbReference>
<sequence>MNEAAMGKAVRDSGVKREEVLSSLAASKIWYPDYGYESTLLCVDDSLEKIGLEYIDLYLIHSPETGKQSRLDTWRALIEQRNRGKLRTIGVSNFNVKHIEEIREACLELPAVNQMEIHPYCQNRPIVEYCKKNGIVLQAYCPLIRGQFDNPLFVELADKYKKTIAQVLVRWSLQHGFSPLPKSSRAHRIKENADVHDFEISDEDIARLDALDKGDDGALEWNPIHVD</sequence>
<dbReference type="AlphaFoldDB" id="A0A2R6P1Y0"/>
<reference evidence="4 5" key="1">
    <citation type="submission" date="2018-02" db="EMBL/GenBank/DDBJ databases">
        <title>Genome sequence of the basidiomycete white-rot fungus Phlebia centrifuga.</title>
        <authorList>
            <person name="Granchi Z."/>
            <person name="Peng M."/>
            <person name="de Vries R.P."/>
            <person name="Hilden K."/>
            <person name="Makela M.R."/>
            <person name="Grigoriev I."/>
            <person name="Riley R."/>
        </authorList>
    </citation>
    <scope>NUCLEOTIDE SEQUENCE [LARGE SCALE GENOMIC DNA]</scope>
    <source>
        <strain evidence="4 5">FBCC195</strain>
    </source>
</reference>
<dbReference type="InterPro" id="IPR036812">
    <property type="entry name" value="NAD(P)_OxRdtase_dom_sf"/>
</dbReference>
<dbReference type="PIRSF" id="PIRSF000097">
    <property type="entry name" value="AKR"/>
    <property type="match status" value="1"/>
</dbReference>
<dbReference type="InterPro" id="IPR023210">
    <property type="entry name" value="NADP_OxRdtase_dom"/>
</dbReference>
<dbReference type="PRINTS" id="PR00069">
    <property type="entry name" value="ALDKETRDTASE"/>
</dbReference>
<keyword evidence="5" id="KW-1185">Reference proteome</keyword>
<gene>
    <name evidence="4" type="ORF">PHLCEN_2v5766</name>
</gene>
<dbReference type="Gene3D" id="3.20.20.100">
    <property type="entry name" value="NADP-dependent oxidoreductase domain"/>
    <property type="match status" value="1"/>
</dbReference>
<evidence type="ECO:0000313" key="4">
    <source>
        <dbReference type="EMBL" id="PSR83329.1"/>
    </source>
</evidence>
<dbReference type="PANTHER" id="PTHR43827:SF13">
    <property type="entry name" value="ALDO_KETO REDUCTASE FAMILY PROTEIN"/>
    <property type="match status" value="1"/>
</dbReference>
<evidence type="ECO:0000313" key="5">
    <source>
        <dbReference type="Proteomes" id="UP000186601"/>
    </source>
</evidence>
<dbReference type="CDD" id="cd19071">
    <property type="entry name" value="AKR_AKR1-5-like"/>
    <property type="match status" value="1"/>
</dbReference>
<accession>A0A2R6P1Y0</accession>
<dbReference type="PANTHER" id="PTHR43827">
    <property type="entry name" value="2,5-DIKETO-D-GLUCONIC ACID REDUCTASE"/>
    <property type="match status" value="1"/>
</dbReference>
<dbReference type="InterPro" id="IPR020471">
    <property type="entry name" value="AKR"/>
</dbReference>
<evidence type="ECO:0000259" key="3">
    <source>
        <dbReference type="Pfam" id="PF00248"/>
    </source>
</evidence>
<protein>
    <recommendedName>
        <fullName evidence="3">NADP-dependent oxidoreductase domain-containing protein</fullName>
    </recommendedName>
</protein>
<dbReference type="STRING" id="98765.A0A2R6P1Y0"/>
<dbReference type="GO" id="GO:0016491">
    <property type="term" value="F:oxidoreductase activity"/>
    <property type="evidence" value="ECO:0007669"/>
    <property type="project" value="InterPro"/>
</dbReference>
<organism evidence="4 5">
    <name type="scientific">Hermanssonia centrifuga</name>
    <dbReference type="NCBI Taxonomy" id="98765"/>
    <lineage>
        <taxon>Eukaryota</taxon>
        <taxon>Fungi</taxon>
        <taxon>Dikarya</taxon>
        <taxon>Basidiomycota</taxon>
        <taxon>Agaricomycotina</taxon>
        <taxon>Agaricomycetes</taxon>
        <taxon>Polyporales</taxon>
        <taxon>Meruliaceae</taxon>
        <taxon>Hermanssonia</taxon>
    </lineage>
</organism>
<evidence type="ECO:0000256" key="2">
    <source>
        <dbReference type="PIRSR" id="PIRSR000097-3"/>
    </source>
</evidence>
<dbReference type="Proteomes" id="UP000186601">
    <property type="component" value="Unassembled WGS sequence"/>
</dbReference>
<feature type="binding site" evidence="1">
    <location>
        <position position="61"/>
    </location>
    <ligand>
        <name>substrate</name>
    </ligand>
</feature>
<dbReference type="EMBL" id="MLYV02000562">
    <property type="protein sequence ID" value="PSR83329.1"/>
    <property type="molecule type" value="Genomic_DNA"/>
</dbReference>
<name>A0A2R6P1Y0_9APHY</name>
<evidence type="ECO:0000256" key="1">
    <source>
        <dbReference type="PIRSR" id="PIRSR000097-2"/>
    </source>
</evidence>
<dbReference type="Pfam" id="PF00248">
    <property type="entry name" value="Aldo_ket_red"/>
    <property type="match status" value="1"/>
</dbReference>
<dbReference type="OrthoDB" id="416253at2759"/>
<comment type="caution">
    <text evidence="4">The sequence shown here is derived from an EMBL/GenBank/DDBJ whole genome shotgun (WGS) entry which is preliminary data.</text>
</comment>